<reference evidence="2" key="1">
    <citation type="submission" date="2021-11" db="EMBL/GenBank/DDBJ databases">
        <title>Genome sequence of Xylella taiwanensis PLS432.</title>
        <authorList>
            <person name="Weng L.-W."/>
            <person name="Su C.-C."/>
            <person name="Tsai C.-W."/>
            <person name="Kuo C.-H."/>
        </authorList>
    </citation>
    <scope>NUCLEOTIDE SEQUENCE</scope>
    <source>
        <strain evidence="2">PLS432</strain>
    </source>
</reference>
<evidence type="ECO:0000313" key="3">
    <source>
        <dbReference type="EMBL" id="MCD8474021.1"/>
    </source>
</evidence>
<name>A0ABS8TZG1_9GAMM</name>
<dbReference type="Proteomes" id="UP001430701">
    <property type="component" value="Unassembled WGS sequence"/>
</dbReference>
<sequence>MLKRCLTVLRRPGVVGGLLAYGFVAPAFAAGIDVSEVLESIKAGLVPIAAIGAAVLSIHVAIKIYKWIRQSL</sequence>
<dbReference type="InterPro" id="IPR008020">
    <property type="entry name" value="G8P"/>
</dbReference>
<keyword evidence="4" id="KW-1185">Reference proteome</keyword>
<keyword evidence="1" id="KW-0472">Membrane</keyword>
<proteinExistence type="predicted"/>
<protein>
    <submittedName>
        <fullName evidence="2">Major capsid protein</fullName>
    </submittedName>
</protein>
<dbReference type="Pfam" id="PF05356">
    <property type="entry name" value="Phage_Coat_B"/>
    <property type="match status" value="1"/>
</dbReference>
<gene>
    <name evidence="2" type="ORF">LPH55_10525</name>
    <name evidence="3" type="ORF">LPH55_11275</name>
</gene>
<keyword evidence="1" id="KW-1133">Transmembrane helix</keyword>
<dbReference type="RefSeq" id="WP_051482398.1">
    <property type="nucleotide sequence ID" value="NZ_CP053627.1"/>
</dbReference>
<evidence type="ECO:0000313" key="2">
    <source>
        <dbReference type="EMBL" id="MCD8473874.1"/>
    </source>
</evidence>
<dbReference type="EMBL" id="JAJPPU010000002">
    <property type="protein sequence ID" value="MCD8473874.1"/>
    <property type="molecule type" value="Genomic_DNA"/>
</dbReference>
<comment type="caution">
    <text evidence="2">The sequence shown here is derived from an EMBL/GenBank/DDBJ whole genome shotgun (WGS) entry which is preliminary data.</text>
</comment>
<accession>A0ABS8TZG1</accession>
<dbReference type="SUPFAM" id="SSF57987">
    <property type="entry name" value="Inovirus (filamentous phage) major coat protein"/>
    <property type="match status" value="1"/>
</dbReference>
<dbReference type="EMBL" id="JAJPPU010000003">
    <property type="protein sequence ID" value="MCD8474021.1"/>
    <property type="molecule type" value="Genomic_DNA"/>
</dbReference>
<dbReference type="GeneID" id="68900924"/>
<evidence type="ECO:0000313" key="4">
    <source>
        <dbReference type="Proteomes" id="UP001430701"/>
    </source>
</evidence>
<feature type="transmembrane region" description="Helical" evidence="1">
    <location>
        <begin position="45"/>
        <end position="65"/>
    </location>
</feature>
<keyword evidence="1" id="KW-0812">Transmembrane</keyword>
<organism evidence="2 4">
    <name type="scientific">Xylella taiwanensis</name>
    <dbReference type="NCBI Taxonomy" id="1444770"/>
    <lineage>
        <taxon>Bacteria</taxon>
        <taxon>Pseudomonadati</taxon>
        <taxon>Pseudomonadota</taxon>
        <taxon>Gammaproteobacteria</taxon>
        <taxon>Lysobacterales</taxon>
        <taxon>Lysobacteraceae</taxon>
        <taxon>Xylella</taxon>
    </lineage>
</organism>
<evidence type="ECO:0000256" key="1">
    <source>
        <dbReference type="SAM" id="Phobius"/>
    </source>
</evidence>